<evidence type="ECO:0000256" key="4">
    <source>
        <dbReference type="PROSITE-ProRule" id="PRU00027"/>
    </source>
</evidence>
<feature type="compositionally biased region" description="Polar residues" evidence="5">
    <location>
        <begin position="1"/>
        <end position="11"/>
    </location>
</feature>
<feature type="compositionally biased region" description="Polar residues" evidence="5">
    <location>
        <begin position="19"/>
        <end position="40"/>
    </location>
</feature>
<evidence type="ECO:0000256" key="2">
    <source>
        <dbReference type="ARBA" id="ARBA00022771"/>
    </source>
</evidence>
<name>A0ABM4A8I3_ZIZJJ</name>
<evidence type="ECO:0000256" key="5">
    <source>
        <dbReference type="SAM" id="MobiDB-lite"/>
    </source>
</evidence>
<dbReference type="SUPFAM" id="SSF57667">
    <property type="entry name" value="beta-beta-alpha zinc fingers"/>
    <property type="match status" value="1"/>
</dbReference>
<reference evidence="8" key="2">
    <citation type="submission" date="2025-08" db="UniProtKB">
        <authorList>
            <consortium name="RefSeq"/>
        </authorList>
    </citation>
    <scope>IDENTIFICATION</scope>
    <source>
        <tissue evidence="8">Seedling</tissue>
    </source>
</reference>
<accession>A0ABM4A8I3</accession>
<keyword evidence="3" id="KW-0862">Zinc</keyword>
<dbReference type="InterPro" id="IPR036236">
    <property type="entry name" value="Znf_C2H2_sf"/>
</dbReference>
<feature type="region of interest" description="Disordered" evidence="5">
    <location>
        <begin position="1"/>
        <end position="40"/>
    </location>
</feature>
<dbReference type="SUPFAM" id="SSF53098">
    <property type="entry name" value="Ribonuclease H-like"/>
    <property type="match status" value="1"/>
</dbReference>
<dbReference type="PANTHER" id="PTHR34396:SF25">
    <property type="entry name" value="BOUNDARY ELEMENT ASSOCIATED FACTOR"/>
    <property type="match status" value="1"/>
</dbReference>
<evidence type="ECO:0000256" key="3">
    <source>
        <dbReference type="ARBA" id="ARBA00022833"/>
    </source>
</evidence>
<evidence type="ECO:0000313" key="8">
    <source>
        <dbReference type="RefSeq" id="XP_060673042.1"/>
    </source>
</evidence>
<dbReference type="SUPFAM" id="SSF140996">
    <property type="entry name" value="Hermes dimerisation domain"/>
    <property type="match status" value="1"/>
</dbReference>
<gene>
    <name evidence="8" type="primary">LOC132803697</name>
</gene>
<evidence type="ECO:0000313" key="7">
    <source>
        <dbReference type="Proteomes" id="UP001652623"/>
    </source>
</evidence>
<dbReference type="SMART" id="SM00614">
    <property type="entry name" value="ZnF_BED"/>
    <property type="match status" value="1"/>
</dbReference>
<sequence length="266" mass="30489">MAEASGSTIGSTPHDKDQSSSTPFSDNSTPISTPQEIPSQEDINQTSIEVCDEDSSQVIGKRKLISVVWNHFKKVKIDGVDKAVCNYCSKKLGGGSRNGTRHLHDHFKRCPLRTQKDIRQAILNPTTDVGGKVKVGTYTFDQENARKELANMIVLHEYPLSIVEHYGFRRFINTVQPLFKAVSRNTIRNDIFKLYDYEKSKTMELLEKNYGRVAITTDMWTSNQNRGFMAITAHFIDDGWILQSRIIRYFISLYIKFHIYWIVLCI</sequence>
<keyword evidence="1" id="KW-0479">Metal-binding</keyword>
<protein>
    <submittedName>
        <fullName evidence="8">Zinc finger BED domain-containing protein DAYSLEEPER-like</fullName>
    </submittedName>
</protein>
<proteinExistence type="predicted"/>
<keyword evidence="7" id="KW-1185">Reference proteome</keyword>
<organism evidence="7 8">
    <name type="scientific">Ziziphus jujuba</name>
    <name type="common">Chinese jujube</name>
    <name type="synonym">Ziziphus sativa</name>
    <dbReference type="NCBI Taxonomy" id="326968"/>
    <lineage>
        <taxon>Eukaryota</taxon>
        <taxon>Viridiplantae</taxon>
        <taxon>Streptophyta</taxon>
        <taxon>Embryophyta</taxon>
        <taxon>Tracheophyta</taxon>
        <taxon>Spermatophyta</taxon>
        <taxon>Magnoliopsida</taxon>
        <taxon>eudicotyledons</taxon>
        <taxon>Gunneridae</taxon>
        <taxon>Pentapetalae</taxon>
        <taxon>rosids</taxon>
        <taxon>fabids</taxon>
        <taxon>Rosales</taxon>
        <taxon>Rhamnaceae</taxon>
        <taxon>Paliureae</taxon>
        <taxon>Ziziphus</taxon>
    </lineage>
</organism>
<feature type="domain" description="BED-type" evidence="6">
    <location>
        <begin position="63"/>
        <end position="122"/>
    </location>
</feature>
<dbReference type="RefSeq" id="XP_060673042.1">
    <property type="nucleotide sequence ID" value="XM_060817059.1"/>
</dbReference>
<dbReference type="GeneID" id="132803697"/>
<dbReference type="PROSITE" id="PS50808">
    <property type="entry name" value="ZF_BED"/>
    <property type="match status" value="1"/>
</dbReference>
<dbReference type="PANTHER" id="PTHR34396">
    <property type="entry name" value="OS03G0264950 PROTEIN-RELATED"/>
    <property type="match status" value="1"/>
</dbReference>
<dbReference type="InterPro" id="IPR053031">
    <property type="entry name" value="Cuticle_assoc_protein"/>
</dbReference>
<dbReference type="InterPro" id="IPR012337">
    <property type="entry name" value="RNaseH-like_sf"/>
</dbReference>
<keyword evidence="2 4" id="KW-0863">Zinc-finger</keyword>
<dbReference type="InterPro" id="IPR003656">
    <property type="entry name" value="Znf_BED"/>
</dbReference>
<dbReference type="Proteomes" id="UP001652623">
    <property type="component" value="Chromosome 1"/>
</dbReference>
<reference evidence="7" key="1">
    <citation type="submission" date="2025-05" db="UniProtKB">
        <authorList>
            <consortium name="RefSeq"/>
        </authorList>
    </citation>
    <scope>NUCLEOTIDE SEQUENCE [LARGE SCALE GENOMIC DNA]</scope>
</reference>
<evidence type="ECO:0000259" key="6">
    <source>
        <dbReference type="PROSITE" id="PS50808"/>
    </source>
</evidence>
<dbReference type="Pfam" id="PF02892">
    <property type="entry name" value="zf-BED"/>
    <property type="match status" value="1"/>
</dbReference>
<evidence type="ECO:0000256" key="1">
    <source>
        <dbReference type="ARBA" id="ARBA00022723"/>
    </source>
</evidence>